<dbReference type="Proteomes" id="UP000694044">
    <property type="component" value="Unassembled WGS sequence"/>
</dbReference>
<dbReference type="EMBL" id="JAGDFM010000049">
    <property type="protein sequence ID" value="KAG7389139.1"/>
    <property type="molecule type" value="Genomic_DNA"/>
</dbReference>
<reference evidence="1" key="1">
    <citation type="submission" date="2021-02" db="EMBL/GenBank/DDBJ databases">
        <authorList>
            <person name="Palmer J.M."/>
        </authorList>
    </citation>
    <scope>NUCLEOTIDE SEQUENCE</scope>
    <source>
        <strain evidence="1">SCRP734</strain>
    </source>
</reference>
<comment type="caution">
    <text evidence="1">The sequence shown here is derived from an EMBL/GenBank/DDBJ whole genome shotgun (WGS) entry which is preliminary data.</text>
</comment>
<keyword evidence="2" id="KW-1185">Reference proteome</keyword>
<sequence length="146" mass="14312">MTTEAVKGHAGTAQLGALDAMKRAGAAITAVGVDSTALGMTNALKSGPEDMAVPILPLGMNIVGGVAIATANAKTTATRGVIAATDRVETDRTEAVGLTMIAATVVTSKETLVVSIVAEGAIVAVGVSSVVELVAAIAQITATKLG</sequence>
<gene>
    <name evidence="1" type="ORF">PHYPSEUDO_011117</name>
</gene>
<protein>
    <submittedName>
        <fullName evidence="1">Uncharacterized protein</fullName>
    </submittedName>
</protein>
<proteinExistence type="predicted"/>
<organism evidence="1 2">
    <name type="scientific">Phytophthora pseudosyringae</name>
    <dbReference type="NCBI Taxonomy" id="221518"/>
    <lineage>
        <taxon>Eukaryota</taxon>
        <taxon>Sar</taxon>
        <taxon>Stramenopiles</taxon>
        <taxon>Oomycota</taxon>
        <taxon>Peronosporomycetes</taxon>
        <taxon>Peronosporales</taxon>
        <taxon>Peronosporaceae</taxon>
        <taxon>Phytophthora</taxon>
    </lineage>
</organism>
<name>A0A8T1WBU7_9STRA</name>
<accession>A0A8T1WBU7</accession>
<dbReference type="AlphaFoldDB" id="A0A8T1WBU7"/>
<evidence type="ECO:0000313" key="1">
    <source>
        <dbReference type="EMBL" id="KAG7389139.1"/>
    </source>
</evidence>
<evidence type="ECO:0000313" key="2">
    <source>
        <dbReference type="Proteomes" id="UP000694044"/>
    </source>
</evidence>